<sequence length="250" mass="28559">MTGEIRGIAVARNTPRVSHLLFIDDTLIYCQASTEAMRSIRDILHYYGQASRQRINFDKSSILFSRNCPWEKQDELARVLGVRVDISPTRYLGLPSLVGRNKRDIFSGVHERVWQLVGGLKEKLLSQGGKDILIKSIIQAIPSHCMSVFKLPTSLVKEIDSISANFFWNDSTKNKIHWVAWDKICRGKKEGGMCFRNLQSFQLLGKQGWRILNQSGLLLSRILRARYFPSGDLLGAKKSVEHVLYMEKYS</sequence>
<reference evidence="1" key="1">
    <citation type="submission" date="2020-06" db="EMBL/GenBank/DDBJ databases">
        <authorList>
            <person name="Li T."/>
            <person name="Hu X."/>
            <person name="Zhang T."/>
            <person name="Song X."/>
            <person name="Zhang H."/>
            <person name="Dai N."/>
            <person name="Sheng W."/>
            <person name="Hou X."/>
            <person name="Wei L."/>
        </authorList>
    </citation>
    <scope>NUCLEOTIDE SEQUENCE</scope>
    <source>
        <strain evidence="1">G02</strain>
        <tissue evidence="1">Leaf</tissue>
    </source>
</reference>
<dbReference type="PANTHER" id="PTHR33116">
    <property type="entry name" value="REVERSE TRANSCRIPTASE ZINC-BINDING DOMAIN-CONTAINING PROTEIN-RELATED-RELATED"/>
    <property type="match status" value="1"/>
</dbReference>
<dbReference type="EMBL" id="JACGWJ010000002">
    <property type="protein sequence ID" value="KAL0434838.1"/>
    <property type="molecule type" value="Genomic_DNA"/>
</dbReference>
<evidence type="ECO:0000313" key="1">
    <source>
        <dbReference type="EMBL" id="KAL0434838.1"/>
    </source>
</evidence>
<gene>
    <name evidence="1" type="ORF">Sradi_0191700</name>
</gene>
<accession>A0AAW2W0G6</accession>
<protein>
    <submittedName>
        <fullName evidence="1">Uncharacterized protein</fullName>
    </submittedName>
</protein>
<proteinExistence type="predicted"/>
<reference evidence="1" key="2">
    <citation type="journal article" date="2024" name="Plant">
        <title>Genomic evolution and insights into agronomic trait innovations of Sesamum species.</title>
        <authorList>
            <person name="Miao H."/>
            <person name="Wang L."/>
            <person name="Qu L."/>
            <person name="Liu H."/>
            <person name="Sun Y."/>
            <person name="Le M."/>
            <person name="Wang Q."/>
            <person name="Wei S."/>
            <person name="Zheng Y."/>
            <person name="Lin W."/>
            <person name="Duan Y."/>
            <person name="Cao H."/>
            <person name="Xiong S."/>
            <person name="Wang X."/>
            <person name="Wei L."/>
            <person name="Li C."/>
            <person name="Ma Q."/>
            <person name="Ju M."/>
            <person name="Zhao R."/>
            <person name="Li G."/>
            <person name="Mu C."/>
            <person name="Tian Q."/>
            <person name="Mei H."/>
            <person name="Zhang T."/>
            <person name="Gao T."/>
            <person name="Zhang H."/>
        </authorList>
    </citation>
    <scope>NUCLEOTIDE SEQUENCE</scope>
    <source>
        <strain evidence="1">G02</strain>
    </source>
</reference>
<dbReference type="AlphaFoldDB" id="A0AAW2W0G6"/>
<comment type="caution">
    <text evidence="1">The sequence shown here is derived from an EMBL/GenBank/DDBJ whole genome shotgun (WGS) entry which is preliminary data.</text>
</comment>
<organism evidence="1">
    <name type="scientific">Sesamum radiatum</name>
    <name type="common">Black benniseed</name>
    <dbReference type="NCBI Taxonomy" id="300843"/>
    <lineage>
        <taxon>Eukaryota</taxon>
        <taxon>Viridiplantae</taxon>
        <taxon>Streptophyta</taxon>
        <taxon>Embryophyta</taxon>
        <taxon>Tracheophyta</taxon>
        <taxon>Spermatophyta</taxon>
        <taxon>Magnoliopsida</taxon>
        <taxon>eudicotyledons</taxon>
        <taxon>Gunneridae</taxon>
        <taxon>Pentapetalae</taxon>
        <taxon>asterids</taxon>
        <taxon>lamiids</taxon>
        <taxon>Lamiales</taxon>
        <taxon>Pedaliaceae</taxon>
        <taxon>Sesamum</taxon>
    </lineage>
</organism>
<dbReference type="PANTHER" id="PTHR33116:SF86">
    <property type="entry name" value="REVERSE TRANSCRIPTASE DOMAIN-CONTAINING PROTEIN"/>
    <property type="match status" value="1"/>
</dbReference>
<name>A0AAW2W0G6_SESRA</name>